<name>A0AAV5V6J4_9BILA</name>
<dbReference type="PANTHER" id="PTHR45581">
    <property type="entry name" value="PROTEIN CBG10435"/>
    <property type="match status" value="1"/>
</dbReference>
<feature type="non-terminal residue" evidence="1">
    <location>
        <position position="1"/>
    </location>
</feature>
<protein>
    <submittedName>
        <fullName evidence="1">Uncharacterized protein</fullName>
    </submittedName>
</protein>
<gene>
    <name evidence="1" type="ORF">PFISCL1PPCAC_5240</name>
</gene>
<organism evidence="1 2">
    <name type="scientific">Pristionchus fissidentatus</name>
    <dbReference type="NCBI Taxonomy" id="1538716"/>
    <lineage>
        <taxon>Eukaryota</taxon>
        <taxon>Metazoa</taxon>
        <taxon>Ecdysozoa</taxon>
        <taxon>Nematoda</taxon>
        <taxon>Chromadorea</taxon>
        <taxon>Rhabditida</taxon>
        <taxon>Rhabditina</taxon>
        <taxon>Diplogasteromorpha</taxon>
        <taxon>Diplogasteroidea</taxon>
        <taxon>Neodiplogasteridae</taxon>
        <taxon>Pristionchus</taxon>
    </lineage>
</organism>
<dbReference type="Proteomes" id="UP001432322">
    <property type="component" value="Unassembled WGS sequence"/>
</dbReference>
<evidence type="ECO:0000313" key="2">
    <source>
        <dbReference type="Proteomes" id="UP001432322"/>
    </source>
</evidence>
<dbReference type="EMBL" id="BTSY01000002">
    <property type="protein sequence ID" value="GMT13943.1"/>
    <property type="molecule type" value="Genomic_DNA"/>
</dbReference>
<dbReference type="PANTHER" id="PTHR45581:SF3">
    <property type="entry name" value="METHYLTRANSFERASE DOMAIN-CONTAINING PROTEIN"/>
    <property type="match status" value="1"/>
</dbReference>
<reference evidence="1" key="1">
    <citation type="submission" date="2023-10" db="EMBL/GenBank/DDBJ databases">
        <title>Genome assembly of Pristionchus species.</title>
        <authorList>
            <person name="Yoshida K."/>
            <person name="Sommer R.J."/>
        </authorList>
    </citation>
    <scope>NUCLEOTIDE SEQUENCE</scope>
    <source>
        <strain evidence="1">RS5133</strain>
    </source>
</reference>
<comment type="caution">
    <text evidence="1">The sequence shown here is derived from an EMBL/GenBank/DDBJ whole genome shotgun (WGS) entry which is preliminary data.</text>
</comment>
<dbReference type="AlphaFoldDB" id="A0AAV5V6J4"/>
<proteinExistence type="predicted"/>
<sequence>TPVQLWNVNYFYNYLHGVHAFCADRSCIDSIQKNGIGYDMNNGKGVMGKAVSEAAGVAVRANCADLKNLGFTKSGKHYGHNLDGKGLKQGFVATTAGYCGASVPIKRWKSRFTDDIMYGVDLEWNTWYKGMIMDGGKVQFYLWK</sequence>
<keyword evidence="2" id="KW-1185">Reference proteome</keyword>
<accession>A0AAV5V6J4</accession>
<evidence type="ECO:0000313" key="1">
    <source>
        <dbReference type="EMBL" id="GMT13943.1"/>
    </source>
</evidence>